<dbReference type="InterPro" id="IPR040115">
    <property type="entry name" value="Lnp"/>
</dbReference>
<keyword evidence="4" id="KW-1185">Reference proteome</keyword>
<keyword evidence="2" id="KW-0479">Metal-binding</keyword>
<keyword evidence="2" id="KW-0862">Zinc</keyword>
<dbReference type="GO" id="GO:0008270">
    <property type="term" value="F:zinc ion binding"/>
    <property type="evidence" value="ECO:0007669"/>
    <property type="project" value="UniProtKB-KW"/>
</dbReference>
<keyword evidence="2" id="KW-1133">Transmembrane helix</keyword>
<dbReference type="Proteomes" id="UP000695007">
    <property type="component" value="Unplaced"/>
</dbReference>
<dbReference type="GO" id="GO:0098826">
    <property type="term" value="C:endoplasmic reticulum tubular network membrane"/>
    <property type="evidence" value="ECO:0007669"/>
    <property type="project" value="UniProtKB-UniRule"/>
</dbReference>
<dbReference type="GeneID" id="105366779"/>
<evidence type="ECO:0000313" key="4">
    <source>
        <dbReference type="Proteomes" id="UP000695007"/>
    </source>
</evidence>
<comment type="similarity">
    <text evidence="1 2">Belongs to the lunapark family.</text>
</comment>
<dbReference type="RefSeq" id="XP_011503629.1">
    <property type="nucleotide sequence ID" value="XM_011505327.1"/>
</dbReference>
<comment type="function">
    <text evidence="2">Plays a role in determining ER morphology.</text>
</comment>
<evidence type="ECO:0000259" key="3">
    <source>
        <dbReference type="Pfam" id="PF10058"/>
    </source>
</evidence>
<evidence type="ECO:0000256" key="1">
    <source>
        <dbReference type="ARBA" id="ARBA00009940"/>
    </source>
</evidence>
<keyword evidence="2" id="KW-0472">Membrane</keyword>
<dbReference type="GO" id="GO:0071788">
    <property type="term" value="P:endoplasmic reticulum tubular network maintenance"/>
    <property type="evidence" value="ECO:0007669"/>
    <property type="project" value="UniProtKB-UniRule"/>
</dbReference>
<dbReference type="GO" id="GO:1903373">
    <property type="term" value="P:positive regulation of endoplasmic reticulum tubular network organization"/>
    <property type="evidence" value="ECO:0007669"/>
    <property type="project" value="UniProtKB-UniRule"/>
</dbReference>
<feature type="domain" description="Lunapark zinc ribbon" evidence="3">
    <location>
        <begin position="235"/>
        <end position="284"/>
    </location>
</feature>
<reference evidence="5" key="1">
    <citation type="submission" date="2025-08" db="UniProtKB">
        <authorList>
            <consortium name="RefSeq"/>
        </authorList>
    </citation>
    <scope>IDENTIFICATION</scope>
</reference>
<protein>
    <recommendedName>
        <fullName evidence="2">Endoplasmic reticulum junction formation protein lunapark</fullName>
    </recommendedName>
</protein>
<gene>
    <name evidence="5" type="primary">LOC105366779</name>
</gene>
<feature type="transmembrane region" description="Helical" evidence="2">
    <location>
        <begin position="42"/>
        <end position="65"/>
    </location>
</feature>
<dbReference type="KEGG" id="csol:105366779"/>
<comment type="subcellular location">
    <subcellularLocation>
        <location evidence="2">Endoplasmic reticulum membrane</location>
        <topology evidence="2">Multi-pass membrane protein</topology>
    </subcellularLocation>
</comment>
<dbReference type="InterPro" id="IPR019273">
    <property type="entry name" value="Lunapark_Znf"/>
</dbReference>
<dbReference type="AlphaFoldDB" id="A0AAJ6YST9"/>
<dbReference type="Pfam" id="PF10058">
    <property type="entry name" value="Zn_ribbon_10"/>
    <property type="match status" value="1"/>
</dbReference>
<organism evidence="4 5">
    <name type="scientific">Ceratosolen solmsi marchali</name>
    <dbReference type="NCBI Taxonomy" id="326594"/>
    <lineage>
        <taxon>Eukaryota</taxon>
        <taxon>Metazoa</taxon>
        <taxon>Ecdysozoa</taxon>
        <taxon>Arthropoda</taxon>
        <taxon>Hexapoda</taxon>
        <taxon>Insecta</taxon>
        <taxon>Pterygota</taxon>
        <taxon>Neoptera</taxon>
        <taxon>Endopterygota</taxon>
        <taxon>Hymenoptera</taxon>
        <taxon>Apocrita</taxon>
        <taxon>Proctotrupomorpha</taxon>
        <taxon>Chalcidoidea</taxon>
        <taxon>Agaonidae</taxon>
        <taxon>Agaoninae</taxon>
        <taxon>Ceratosolen</taxon>
    </lineage>
</organism>
<comment type="domain">
    <text evidence="2">The C4-type zinc finger motif is necessary both for its ER three-way tubular junction localization and formation.</text>
</comment>
<evidence type="ECO:0000313" key="5">
    <source>
        <dbReference type="RefSeq" id="XP_011503629.1"/>
    </source>
</evidence>
<proteinExistence type="inferred from homology"/>
<feature type="transmembrane region" description="Helical" evidence="2">
    <location>
        <begin position="77"/>
        <end position="98"/>
    </location>
</feature>
<name>A0AAJ6YST9_9HYME</name>
<sequence length="396" mass="45927">MGILFSRFHKKIATIEVLNNLDKRIKDIEQYGQNTEQRHKKIVGTLIICSVILYIITAMILYFYFFPAKMCDQLLYITLFLLFPILILFAKNIVSWYYTRKISRNQEKLITMLQEKKKILDEVTETETYKKAKEILMKFAPDQLKITPMLCPQSVIISDSPKLSTTQMIVPSLQTEVELRRRALTSSNFPQNLSINRITQPEIVRITPSQTPSTVYQKSESSLPRPILSQQRSYIDRLIEYVIGDGPNNRYALICRQCDSHNGMALKEEFEYFAFRCCYCNFWNPARKQKPSAPKLEFDNNLVTPQKLSLQINKSVDNLLDISNENEIISNLSDTDSDIEVVAQSYPIAENEEDKLKNSINNDIEIPEPTITETKTKHDEMKNQEIEIDKLSISNK</sequence>
<dbReference type="PANTHER" id="PTHR22166">
    <property type="entry name" value="ENDOPLASMIC RETICULUM JUNCTION FORMATION PROTEIN LUNAPARK"/>
    <property type="match status" value="1"/>
</dbReference>
<evidence type="ECO:0000256" key="2">
    <source>
        <dbReference type="RuleBase" id="RU367073"/>
    </source>
</evidence>
<keyword evidence="2" id="KW-0812">Transmembrane</keyword>
<dbReference type="CTD" id="80856"/>
<keyword evidence="2" id="KW-0863">Zinc-finger</keyword>
<keyword evidence="2" id="KW-0256">Endoplasmic reticulum</keyword>
<dbReference type="PANTHER" id="PTHR22166:SF12">
    <property type="entry name" value="ENDOPLASMIC RETICULUM JUNCTION FORMATION PROTEIN LUNAPARK"/>
    <property type="match status" value="1"/>
</dbReference>
<accession>A0AAJ6YST9</accession>